<dbReference type="STRING" id="1517416.IDAT_01175"/>
<dbReference type="RefSeq" id="WP_034729433.1">
    <property type="nucleotide sequence ID" value="NZ_JPIN01000001.1"/>
</dbReference>
<reference evidence="1 2" key="1">
    <citation type="submission" date="2014-06" db="EMBL/GenBank/DDBJ databases">
        <title>Draft genome sequence of Idiomarina sp. MCCC 1A10513.</title>
        <authorList>
            <person name="Du J."/>
            <person name="Lai Q."/>
            <person name="Shao Z."/>
        </authorList>
    </citation>
    <scope>NUCLEOTIDE SEQUENCE [LARGE SCALE GENOMIC DNA]</scope>
    <source>
        <strain evidence="1 2">MCCC 1A10513</strain>
    </source>
</reference>
<dbReference type="EMBL" id="JPIN01000001">
    <property type="protein sequence ID" value="KFZ29742.1"/>
    <property type="molecule type" value="Genomic_DNA"/>
</dbReference>
<dbReference type="eggNOG" id="ENOG502ZZ66">
    <property type="taxonomic scope" value="Bacteria"/>
</dbReference>
<proteinExistence type="predicted"/>
<protein>
    <submittedName>
        <fullName evidence="1">Uncharacterized protein</fullName>
    </submittedName>
</protein>
<name>A0A094IRI8_9GAMM</name>
<comment type="caution">
    <text evidence="1">The sequence shown here is derived from an EMBL/GenBank/DDBJ whole genome shotgun (WGS) entry which is preliminary data.</text>
</comment>
<dbReference type="OrthoDB" id="6238772at2"/>
<dbReference type="AlphaFoldDB" id="A0A094IRI8"/>
<organism evidence="1 2">
    <name type="scientific">Pseudidiomarina atlantica</name>
    <dbReference type="NCBI Taxonomy" id="1517416"/>
    <lineage>
        <taxon>Bacteria</taxon>
        <taxon>Pseudomonadati</taxon>
        <taxon>Pseudomonadota</taxon>
        <taxon>Gammaproteobacteria</taxon>
        <taxon>Alteromonadales</taxon>
        <taxon>Idiomarinaceae</taxon>
        <taxon>Pseudidiomarina</taxon>
    </lineage>
</organism>
<dbReference type="Proteomes" id="UP000053718">
    <property type="component" value="Unassembled WGS sequence"/>
</dbReference>
<accession>A0A094IRI8</accession>
<sequence length="96" mass="11502">MYSEFDIHAYLVSYQDMAFFEDEAEVAVDQLNEMLHYIHSMAAEDDTLETLEEVVRRTLFDWIENPELLDLDSDEMYTYIEEQLADARQQENDEHE</sequence>
<evidence type="ECO:0000313" key="1">
    <source>
        <dbReference type="EMBL" id="KFZ29742.1"/>
    </source>
</evidence>
<keyword evidence="2" id="KW-1185">Reference proteome</keyword>
<gene>
    <name evidence="1" type="ORF">IDAT_01175</name>
</gene>
<evidence type="ECO:0000313" key="2">
    <source>
        <dbReference type="Proteomes" id="UP000053718"/>
    </source>
</evidence>